<dbReference type="STRING" id="1051891.A0A0C3QHS8"/>
<name>A0A0C3QHS8_9AGAM</name>
<feature type="non-terminal residue" evidence="3">
    <location>
        <position position="1"/>
    </location>
</feature>
<evidence type="ECO:0000313" key="3">
    <source>
        <dbReference type="EMBL" id="KIO25344.1"/>
    </source>
</evidence>
<evidence type="ECO:0000313" key="4">
    <source>
        <dbReference type="Proteomes" id="UP000054248"/>
    </source>
</evidence>
<keyword evidence="4" id="KW-1185">Reference proteome</keyword>
<dbReference type="Gene3D" id="3.40.50.720">
    <property type="entry name" value="NAD(P)-binding Rossmann-like Domain"/>
    <property type="match status" value="1"/>
</dbReference>
<dbReference type="AlphaFoldDB" id="A0A0C3QHS8"/>
<dbReference type="InterPro" id="IPR036291">
    <property type="entry name" value="NAD(P)-bd_dom_sf"/>
</dbReference>
<keyword evidence="2" id="KW-0560">Oxidoreductase</keyword>
<comment type="similarity">
    <text evidence="1">Belongs to the short-chain dehydrogenases/reductases (SDR) family.</text>
</comment>
<gene>
    <name evidence="3" type="ORF">M407DRAFT_75854</name>
</gene>
<accession>A0A0C3QHS8</accession>
<dbReference type="Pfam" id="PF13561">
    <property type="entry name" value="adh_short_C2"/>
    <property type="match status" value="1"/>
</dbReference>
<dbReference type="Proteomes" id="UP000054248">
    <property type="component" value="Unassembled WGS sequence"/>
</dbReference>
<dbReference type="PANTHER" id="PTHR24321:SF8">
    <property type="entry name" value="ESTRADIOL 17-BETA-DEHYDROGENASE 8-RELATED"/>
    <property type="match status" value="1"/>
</dbReference>
<sequence length="266" mass="27953">GASHLYLLDPFDNNSAEIKGSLEKAYPDVKVTIVKGDASDDSVVSSLCQKVLDEAGRLDIYYANGAICTWKPLADTSFEDFMNTIKINSGSAFLALKHGSRAMAVTSAGKPDSGGSIIFTSSLAGMRGNTGSVDCTSPSPINSIAMVGAAQLTGQNIRVNSICPGIIDTNMVAGVFDAYEADGKRNRLGWAAPLQRHALPAEIATTALFLASDDSSFVNGQNIVVDGGNTFLFLLSWNGRRLTLLRAFIGLGGGVPAVDEPLSKMK</sequence>
<evidence type="ECO:0000256" key="1">
    <source>
        <dbReference type="ARBA" id="ARBA00006484"/>
    </source>
</evidence>
<dbReference type="InterPro" id="IPR002347">
    <property type="entry name" value="SDR_fam"/>
</dbReference>
<dbReference type="OrthoDB" id="4131217at2759"/>
<dbReference type="CDD" id="cd05233">
    <property type="entry name" value="SDR_c"/>
    <property type="match status" value="1"/>
</dbReference>
<dbReference type="PANTHER" id="PTHR24321">
    <property type="entry name" value="DEHYDROGENASES, SHORT CHAIN"/>
    <property type="match status" value="1"/>
</dbReference>
<protein>
    <submittedName>
        <fullName evidence="3">Uncharacterized protein</fullName>
    </submittedName>
</protein>
<dbReference type="GO" id="GO:0016491">
    <property type="term" value="F:oxidoreductase activity"/>
    <property type="evidence" value="ECO:0007669"/>
    <property type="project" value="UniProtKB-KW"/>
</dbReference>
<reference evidence="4" key="2">
    <citation type="submission" date="2015-01" db="EMBL/GenBank/DDBJ databases">
        <title>Evolutionary Origins and Diversification of the Mycorrhizal Mutualists.</title>
        <authorList>
            <consortium name="DOE Joint Genome Institute"/>
            <consortium name="Mycorrhizal Genomics Consortium"/>
            <person name="Kohler A."/>
            <person name="Kuo A."/>
            <person name="Nagy L.G."/>
            <person name="Floudas D."/>
            <person name="Copeland A."/>
            <person name="Barry K.W."/>
            <person name="Cichocki N."/>
            <person name="Veneault-Fourrey C."/>
            <person name="LaButti K."/>
            <person name="Lindquist E.A."/>
            <person name="Lipzen A."/>
            <person name="Lundell T."/>
            <person name="Morin E."/>
            <person name="Murat C."/>
            <person name="Riley R."/>
            <person name="Ohm R."/>
            <person name="Sun H."/>
            <person name="Tunlid A."/>
            <person name="Henrissat B."/>
            <person name="Grigoriev I.V."/>
            <person name="Hibbett D.S."/>
            <person name="Martin F."/>
        </authorList>
    </citation>
    <scope>NUCLEOTIDE SEQUENCE [LARGE SCALE GENOMIC DNA]</scope>
    <source>
        <strain evidence="4">MUT 4182</strain>
    </source>
</reference>
<dbReference type="PRINTS" id="PR00081">
    <property type="entry name" value="GDHRDH"/>
</dbReference>
<reference evidence="3 4" key="1">
    <citation type="submission" date="2014-04" db="EMBL/GenBank/DDBJ databases">
        <authorList>
            <consortium name="DOE Joint Genome Institute"/>
            <person name="Kuo A."/>
            <person name="Girlanda M."/>
            <person name="Perotto S."/>
            <person name="Kohler A."/>
            <person name="Nagy L.G."/>
            <person name="Floudas D."/>
            <person name="Copeland A."/>
            <person name="Barry K.W."/>
            <person name="Cichocki N."/>
            <person name="Veneault-Fourrey C."/>
            <person name="LaButti K."/>
            <person name="Lindquist E.A."/>
            <person name="Lipzen A."/>
            <person name="Lundell T."/>
            <person name="Morin E."/>
            <person name="Murat C."/>
            <person name="Sun H."/>
            <person name="Tunlid A."/>
            <person name="Henrissat B."/>
            <person name="Grigoriev I.V."/>
            <person name="Hibbett D.S."/>
            <person name="Martin F."/>
            <person name="Nordberg H.P."/>
            <person name="Cantor M.N."/>
            <person name="Hua S.X."/>
        </authorList>
    </citation>
    <scope>NUCLEOTIDE SEQUENCE [LARGE SCALE GENOMIC DNA]</scope>
    <source>
        <strain evidence="3 4">MUT 4182</strain>
    </source>
</reference>
<dbReference type="EMBL" id="KN823044">
    <property type="protein sequence ID" value="KIO25344.1"/>
    <property type="molecule type" value="Genomic_DNA"/>
</dbReference>
<dbReference type="SUPFAM" id="SSF51735">
    <property type="entry name" value="NAD(P)-binding Rossmann-fold domains"/>
    <property type="match status" value="1"/>
</dbReference>
<dbReference type="HOGENOM" id="CLU_010194_1_0_1"/>
<organism evidence="3 4">
    <name type="scientific">Tulasnella calospora MUT 4182</name>
    <dbReference type="NCBI Taxonomy" id="1051891"/>
    <lineage>
        <taxon>Eukaryota</taxon>
        <taxon>Fungi</taxon>
        <taxon>Dikarya</taxon>
        <taxon>Basidiomycota</taxon>
        <taxon>Agaricomycotina</taxon>
        <taxon>Agaricomycetes</taxon>
        <taxon>Cantharellales</taxon>
        <taxon>Tulasnellaceae</taxon>
        <taxon>Tulasnella</taxon>
    </lineage>
</organism>
<proteinExistence type="inferred from homology"/>
<evidence type="ECO:0000256" key="2">
    <source>
        <dbReference type="ARBA" id="ARBA00023002"/>
    </source>
</evidence>